<dbReference type="GO" id="GO:0005576">
    <property type="term" value="C:extracellular region"/>
    <property type="evidence" value="ECO:0007669"/>
    <property type="project" value="InterPro"/>
</dbReference>
<feature type="domain" description="VWFC" evidence="6">
    <location>
        <begin position="198"/>
        <end position="259"/>
    </location>
</feature>
<dbReference type="Gene3D" id="2.10.25.10">
    <property type="entry name" value="Laminin"/>
    <property type="match status" value="2"/>
</dbReference>
<evidence type="ECO:0000256" key="1">
    <source>
        <dbReference type="ARBA" id="ARBA00022737"/>
    </source>
</evidence>
<dbReference type="InterPro" id="IPR001007">
    <property type="entry name" value="VWF_dom"/>
</dbReference>
<dbReference type="SUPFAM" id="SSF57603">
    <property type="entry name" value="FnI-like domain"/>
    <property type="match status" value="1"/>
</dbReference>
<dbReference type="SMART" id="SM00214">
    <property type="entry name" value="VWC"/>
    <property type="match status" value="1"/>
</dbReference>
<feature type="domain" description="HYR" evidence="7">
    <location>
        <begin position="347"/>
        <end position="425"/>
    </location>
</feature>
<feature type="domain" description="EGF-like" evidence="5">
    <location>
        <begin position="81"/>
        <end position="114"/>
    </location>
</feature>
<keyword evidence="2" id="KW-1015">Disulfide bond</keyword>
<feature type="domain" description="EGF-like" evidence="5">
    <location>
        <begin position="115"/>
        <end position="148"/>
    </location>
</feature>
<dbReference type="InterPro" id="IPR003410">
    <property type="entry name" value="HYR_dom"/>
</dbReference>
<feature type="disulfide bond" evidence="2">
    <location>
        <begin position="104"/>
        <end position="113"/>
    </location>
</feature>
<accession>A0A9D4CMU6</accession>
<keyword evidence="4" id="KW-0472">Membrane</keyword>
<keyword evidence="4" id="KW-1133">Transmembrane helix</keyword>
<comment type="caution">
    <text evidence="9">The sequence shown here is derived from an EMBL/GenBank/DDBJ whole genome shotgun (WGS) entry which is preliminary data.</text>
</comment>
<protein>
    <submittedName>
        <fullName evidence="9">Uncharacterized protein</fullName>
    </submittedName>
</protein>
<feature type="region of interest" description="Disordered" evidence="3">
    <location>
        <begin position="562"/>
        <end position="585"/>
    </location>
</feature>
<keyword evidence="10" id="KW-1185">Reference proteome</keyword>
<evidence type="ECO:0000256" key="3">
    <source>
        <dbReference type="SAM" id="MobiDB-lite"/>
    </source>
</evidence>
<reference evidence="9" key="1">
    <citation type="journal article" date="2019" name="bioRxiv">
        <title>The Genome of the Zebra Mussel, Dreissena polymorpha: A Resource for Invasive Species Research.</title>
        <authorList>
            <person name="McCartney M.A."/>
            <person name="Auch B."/>
            <person name="Kono T."/>
            <person name="Mallez S."/>
            <person name="Zhang Y."/>
            <person name="Obille A."/>
            <person name="Becker A."/>
            <person name="Abrahante J.E."/>
            <person name="Garbe J."/>
            <person name="Badalamenti J.P."/>
            <person name="Herman A."/>
            <person name="Mangelson H."/>
            <person name="Liachko I."/>
            <person name="Sullivan S."/>
            <person name="Sone E.D."/>
            <person name="Koren S."/>
            <person name="Silverstein K.A.T."/>
            <person name="Beckman K.B."/>
            <person name="Gohl D.M."/>
        </authorList>
    </citation>
    <scope>NUCLEOTIDE SEQUENCE</scope>
    <source>
        <strain evidence="9">Duluth1</strain>
        <tissue evidence="9">Whole animal</tissue>
    </source>
</reference>
<reference evidence="9" key="2">
    <citation type="submission" date="2020-11" db="EMBL/GenBank/DDBJ databases">
        <authorList>
            <person name="McCartney M.A."/>
            <person name="Auch B."/>
            <person name="Kono T."/>
            <person name="Mallez S."/>
            <person name="Becker A."/>
            <person name="Gohl D.M."/>
            <person name="Silverstein K.A.T."/>
            <person name="Koren S."/>
            <person name="Bechman K.B."/>
            <person name="Herman A."/>
            <person name="Abrahante J.E."/>
            <person name="Garbe J."/>
        </authorList>
    </citation>
    <scope>NUCLEOTIDE SEQUENCE</scope>
    <source>
        <strain evidence="9">Duluth1</strain>
        <tissue evidence="9">Whole animal</tissue>
    </source>
</reference>
<evidence type="ECO:0000259" key="5">
    <source>
        <dbReference type="PROSITE" id="PS50026"/>
    </source>
</evidence>
<keyword evidence="2" id="KW-0245">EGF-like domain</keyword>
<evidence type="ECO:0000313" key="9">
    <source>
        <dbReference type="EMBL" id="KAH3727529.1"/>
    </source>
</evidence>
<comment type="caution">
    <text evidence="2">Lacks conserved residue(s) required for the propagation of feature annotation.</text>
</comment>
<dbReference type="Gene3D" id="4.10.75.10">
    <property type="entry name" value="Elafin-like"/>
    <property type="match status" value="1"/>
</dbReference>
<feature type="disulfide bond" evidence="2">
    <location>
        <begin position="138"/>
        <end position="147"/>
    </location>
</feature>
<gene>
    <name evidence="9" type="ORF">DPMN_053468</name>
</gene>
<evidence type="ECO:0000256" key="4">
    <source>
        <dbReference type="SAM" id="Phobius"/>
    </source>
</evidence>
<keyword evidence="1" id="KW-0677">Repeat</keyword>
<dbReference type="InterPro" id="IPR000742">
    <property type="entry name" value="EGF"/>
</dbReference>
<dbReference type="Pfam" id="PF00095">
    <property type="entry name" value="WAP"/>
    <property type="match status" value="1"/>
</dbReference>
<dbReference type="Pfam" id="PF00093">
    <property type="entry name" value="VWC"/>
    <property type="match status" value="1"/>
</dbReference>
<dbReference type="SMART" id="SM00181">
    <property type="entry name" value="EGF"/>
    <property type="match status" value="3"/>
</dbReference>
<dbReference type="PROSITE" id="PS50184">
    <property type="entry name" value="VWFC_2"/>
    <property type="match status" value="1"/>
</dbReference>
<proteinExistence type="predicted"/>
<dbReference type="AlphaFoldDB" id="A0A9D4CMU6"/>
<evidence type="ECO:0000259" key="6">
    <source>
        <dbReference type="PROSITE" id="PS50184"/>
    </source>
</evidence>
<dbReference type="SUPFAM" id="SSF57256">
    <property type="entry name" value="Elafin-like"/>
    <property type="match status" value="1"/>
</dbReference>
<dbReference type="PROSITE" id="PS50825">
    <property type="entry name" value="HYR"/>
    <property type="match status" value="1"/>
</dbReference>
<dbReference type="SUPFAM" id="SSF57196">
    <property type="entry name" value="EGF/Laminin"/>
    <property type="match status" value="1"/>
</dbReference>
<keyword evidence="4" id="KW-0812">Transmembrane</keyword>
<dbReference type="GO" id="GO:0030414">
    <property type="term" value="F:peptidase inhibitor activity"/>
    <property type="evidence" value="ECO:0007669"/>
    <property type="project" value="InterPro"/>
</dbReference>
<dbReference type="Proteomes" id="UP000828390">
    <property type="component" value="Unassembled WGS sequence"/>
</dbReference>
<dbReference type="PROSITE" id="PS50026">
    <property type="entry name" value="EGF_3"/>
    <property type="match status" value="2"/>
</dbReference>
<evidence type="ECO:0000259" key="7">
    <source>
        <dbReference type="PROSITE" id="PS50825"/>
    </source>
</evidence>
<evidence type="ECO:0000259" key="8">
    <source>
        <dbReference type="PROSITE" id="PS51390"/>
    </source>
</evidence>
<evidence type="ECO:0000256" key="2">
    <source>
        <dbReference type="PROSITE-ProRule" id="PRU00076"/>
    </source>
</evidence>
<feature type="compositionally biased region" description="Basic and acidic residues" evidence="3">
    <location>
        <begin position="574"/>
        <end position="585"/>
    </location>
</feature>
<dbReference type="EMBL" id="JAIWYP010000012">
    <property type="protein sequence ID" value="KAH3727529.1"/>
    <property type="molecule type" value="Genomic_DNA"/>
</dbReference>
<dbReference type="InterPro" id="IPR036645">
    <property type="entry name" value="Elafin-like_sf"/>
</dbReference>
<evidence type="ECO:0000313" key="10">
    <source>
        <dbReference type="Proteomes" id="UP000828390"/>
    </source>
</evidence>
<feature type="transmembrane region" description="Helical" evidence="4">
    <location>
        <begin position="449"/>
        <end position="473"/>
    </location>
</feature>
<sequence length="585" mass="64563">MIMMLINDVTYFGNDGQCRMCYTQKYCTLYKCYDRCCDGYTRDIYGRCSNFSSGAVQCENGGKPYGIDCQCPQGFIGQSCEIPVCNCMNGGKCTVRDGQPFCNCTEGHYGDQCELSTCRTCLNGGTCLRDDRREYCVCTPEYVGDSCEKRFNQPGTCPSYNGTQPYCCGEECYSNSDCSGDQVCCKEGCKTVCRKPVATCTANDGTRLMAGQIYKPDSCTDCYCQPDGDLPCRSMSCAPPPCGQDSRVTMQGECCASCGDTARPPRIICPSNTVILNTSSGSTETFTVSNTRVSASYGYDREPIVTFSPELIRHCACSDPLSRTIKVKASVQGLTGIAECTFEAVLRDTIAPVFKTCPKDIYVMDYEVPKWSDPVYSDNVGVFQKECPDARYRQPLAAGNYSLSYVVLDYEMNEGRCDFNVYVSSPNTPVEQLPQGQRERLSRTPGNDVFQIVGVSIGAIVLVAVILVVVFVCKRRQRLNNPQSDANARRRPRDLRTGFSHGIYAIPGDLDVKLPPYTPSKSPPPYDNPDYIKADIVDGKDYLSQPPPYYINPGYETMSSVRKESVGDENVSVKSDKVKSEKADK</sequence>
<dbReference type="PROSITE" id="PS51390">
    <property type="entry name" value="WAP"/>
    <property type="match status" value="1"/>
</dbReference>
<organism evidence="9 10">
    <name type="scientific">Dreissena polymorpha</name>
    <name type="common">Zebra mussel</name>
    <name type="synonym">Mytilus polymorpha</name>
    <dbReference type="NCBI Taxonomy" id="45954"/>
    <lineage>
        <taxon>Eukaryota</taxon>
        <taxon>Metazoa</taxon>
        <taxon>Spiralia</taxon>
        <taxon>Lophotrochozoa</taxon>
        <taxon>Mollusca</taxon>
        <taxon>Bivalvia</taxon>
        <taxon>Autobranchia</taxon>
        <taxon>Heteroconchia</taxon>
        <taxon>Euheterodonta</taxon>
        <taxon>Imparidentia</taxon>
        <taxon>Neoheterodontei</taxon>
        <taxon>Myida</taxon>
        <taxon>Dreissenoidea</taxon>
        <taxon>Dreissenidae</taxon>
        <taxon>Dreissena</taxon>
    </lineage>
</organism>
<feature type="domain" description="WAP" evidence="8">
    <location>
        <begin position="150"/>
        <end position="197"/>
    </location>
</feature>
<dbReference type="PROSITE" id="PS00022">
    <property type="entry name" value="EGF_1"/>
    <property type="match status" value="2"/>
</dbReference>
<dbReference type="InterPro" id="IPR008197">
    <property type="entry name" value="WAP_dom"/>
</dbReference>
<name>A0A9D4CMU6_DREPO</name>
<dbReference type="SMART" id="SM00217">
    <property type="entry name" value="WAP"/>
    <property type="match status" value="1"/>
</dbReference>
<dbReference type="PROSITE" id="PS01208">
    <property type="entry name" value="VWFC_1"/>
    <property type="match status" value="1"/>
</dbReference>